<reference evidence="3" key="1">
    <citation type="submission" date="2020-03" db="EMBL/GenBank/DDBJ databases">
        <title>Site-based positive gene gene selection in Geosmithia morbida across the United States reveals a broad range of putative effectors and factors for local host and environmental adapation.</title>
        <authorList>
            <person name="Onufrak A."/>
            <person name="Murdoch R.W."/>
            <person name="Gazis R."/>
            <person name="Huff M."/>
            <person name="Staton M."/>
            <person name="Klingeman W."/>
            <person name="Hadziabdic D."/>
        </authorList>
    </citation>
    <scope>NUCLEOTIDE SEQUENCE</scope>
    <source>
        <strain evidence="3">1262</strain>
    </source>
</reference>
<sequence length="587" mass="63886">MVAHQPWMYSAEPQEDSRFPGKSFDPKAVTRASWQAKPKKPRQNGTLLSFNKHPDHGSPNAIERLFASNMHSSAHAVLTYNPSAANPMGPRTKNWIKRLRWIQLALRVLELNGAIGILGLMVLLTEQNLVKGWIMKIGLGIVIFNSIYAIYHLSRNAAGRTPASSAAYHMYSAVTDLVTLGLYAFSAFTTHHDSPKWKNRIPLHEELTDYFVPAAYYTMVGAGALHVPSLGLALWLSWAFKKISRLPPDMNPLEDHLTARPKHKWNKLSTSTTASSSDTASKISGSHPGPEMSSARTSVPFMHTREGSHISLGANAQWNLPSRQYQIVPGNSSPRNSAMSAQSARSSRPPPPTRGSYASLPLNNGSSAVYGRDSIDIGHMGQETRGPRMSTDSPASRENQRGSKQSNGDGSYAALTSQYALDDSSDSECDDENYLAGGTYPNPLASHPPRASRPISQPSIQGMNTAQKSNELGEVSASGRPVSETRDIADAKAPKVGAWQQQQQRQRDSSIQPDTGFYSKPYGNLRPSVPPVMIGSNDRKVSSGNDYGAIHPSSAPYERRNVSGKIAEEGLAGNKASQYGGHTGRNY</sequence>
<feature type="transmembrane region" description="Helical" evidence="2">
    <location>
        <begin position="210"/>
        <end position="236"/>
    </location>
</feature>
<dbReference type="GeneID" id="55970384"/>
<dbReference type="OrthoDB" id="5404940at2759"/>
<keyword evidence="2" id="KW-0472">Membrane</keyword>
<feature type="region of interest" description="Disordered" evidence="1">
    <location>
        <begin position="1"/>
        <end position="53"/>
    </location>
</feature>
<evidence type="ECO:0000313" key="4">
    <source>
        <dbReference type="Proteomes" id="UP000749293"/>
    </source>
</evidence>
<dbReference type="EMBL" id="JAANYQ010000003">
    <property type="protein sequence ID" value="KAF4125316.1"/>
    <property type="molecule type" value="Genomic_DNA"/>
</dbReference>
<feature type="compositionally biased region" description="Polar residues" evidence="1">
    <location>
        <begin position="390"/>
        <end position="419"/>
    </location>
</feature>
<keyword evidence="2" id="KW-0812">Transmembrane</keyword>
<feature type="transmembrane region" description="Helical" evidence="2">
    <location>
        <begin position="171"/>
        <end position="190"/>
    </location>
</feature>
<feature type="region of interest" description="Disordered" evidence="1">
    <location>
        <begin position="325"/>
        <end position="461"/>
    </location>
</feature>
<feature type="transmembrane region" description="Helical" evidence="2">
    <location>
        <begin position="104"/>
        <end position="124"/>
    </location>
</feature>
<evidence type="ECO:0000256" key="2">
    <source>
        <dbReference type="SAM" id="Phobius"/>
    </source>
</evidence>
<accession>A0A9P4YYA4</accession>
<feature type="region of interest" description="Disordered" evidence="1">
    <location>
        <begin position="487"/>
        <end position="587"/>
    </location>
</feature>
<protein>
    <submittedName>
        <fullName evidence="3">Uncharacterized protein</fullName>
    </submittedName>
</protein>
<evidence type="ECO:0000256" key="1">
    <source>
        <dbReference type="SAM" id="MobiDB-lite"/>
    </source>
</evidence>
<keyword evidence="2" id="KW-1133">Transmembrane helix</keyword>
<dbReference type="AlphaFoldDB" id="A0A9P4YYA4"/>
<feature type="compositionally biased region" description="Acidic residues" evidence="1">
    <location>
        <begin position="423"/>
        <end position="433"/>
    </location>
</feature>
<dbReference type="Proteomes" id="UP000749293">
    <property type="component" value="Unassembled WGS sequence"/>
</dbReference>
<organism evidence="3 4">
    <name type="scientific">Geosmithia morbida</name>
    <dbReference type="NCBI Taxonomy" id="1094350"/>
    <lineage>
        <taxon>Eukaryota</taxon>
        <taxon>Fungi</taxon>
        <taxon>Dikarya</taxon>
        <taxon>Ascomycota</taxon>
        <taxon>Pezizomycotina</taxon>
        <taxon>Sordariomycetes</taxon>
        <taxon>Hypocreomycetidae</taxon>
        <taxon>Hypocreales</taxon>
        <taxon>Bionectriaceae</taxon>
        <taxon>Geosmithia</taxon>
    </lineage>
</organism>
<feature type="compositionally biased region" description="Low complexity" evidence="1">
    <location>
        <begin position="269"/>
        <end position="286"/>
    </location>
</feature>
<feature type="transmembrane region" description="Helical" evidence="2">
    <location>
        <begin position="130"/>
        <end position="151"/>
    </location>
</feature>
<evidence type="ECO:0000313" key="3">
    <source>
        <dbReference type="EMBL" id="KAF4125316.1"/>
    </source>
</evidence>
<feature type="compositionally biased region" description="Polar residues" evidence="1">
    <location>
        <begin position="325"/>
        <end position="334"/>
    </location>
</feature>
<feature type="compositionally biased region" description="Low complexity" evidence="1">
    <location>
        <begin position="335"/>
        <end position="347"/>
    </location>
</feature>
<name>A0A9P4YYA4_9HYPO</name>
<feature type="region of interest" description="Disordered" evidence="1">
    <location>
        <begin position="261"/>
        <end position="296"/>
    </location>
</feature>
<comment type="caution">
    <text evidence="3">The sequence shown here is derived from an EMBL/GenBank/DDBJ whole genome shotgun (WGS) entry which is preliminary data.</text>
</comment>
<keyword evidence="4" id="KW-1185">Reference proteome</keyword>
<gene>
    <name evidence="3" type="ORF">GMORB2_4156</name>
</gene>
<proteinExistence type="predicted"/>
<dbReference type="RefSeq" id="XP_035323968.1">
    <property type="nucleotide sequence ID" value="XM_035466131.1"/>
</dbReference>